<reference evidence="2 3" key="1">
    <citation type="submission" date="2018-12" db="EMBL/GenBank/DDBJ databases">
        <authorList>
            <consortium name="Pathogen Informatics"/>
        </authorList>
    </citation>
    <scope>NUCLEOTIDE SEQUENCE [LARGE SCALE GENOMIC DNA]</scope>
    <source>
        <strain evidence="2 3">NCTC10485</strain>
    </source>
</reference>
<dbReference type="AlphaFoldDB" id="A0A3S4VL38"/>
<organism evidence="2 3">
    <name type="scientific">Mycolicibacterium chitae</name>
    <name type="common">Mycobacterium chitae</name>
    <dbReference type="NCBI Taxonomy" id="1792"/>
    <lineage>
        <taxon>Bacteria</taxon>
        <taxon>Bacillati</taxon>
        <taxon>Actinomycetota</taxon>
        <taxon>Actinomycetes</taxon>
        <taxon>Mycobacteriales</taxon>
        <taxon>Mycobacteriaceae</taxon>
        <taxon>Mycolicibacterium</taxon>
    </lineage>
</organism>
<sequence>MSKDAVHRRVRSGRWRPIARGVYFVDDRPFTDAARIRAAVWGHGSDAVASGLAAAWWHGLVPTAPELVDLTLPRTAHSRPHPGSRIRRRDLGVRDIVERRGLRVTSLQLTAVENRAKVMDRALQGDAELTQLWATHLRNKGRYGSPRARINLQAAGEGSRSKAERLVAQLLTSAQITGWIANFPVGPFVVDFAFPDSKLVIEIDGFAFHSGVDDFVKDRNRQNYLVLHRWKVLRFTWWDLIERPERVIAEIRRAISVR</sequence>
<dbReference type="InterPro" id="IPR007569">
    <property type="entry name" value="DUF559"/>
</dbReference>
<evidence type="ECO:0000313" key="3">
    <source>
        <dbReference type="Proteomes" id="UP000282551"/>
    </source>
</evidence>
<evidence type="ECO:0000259" key="1">
    <source>
        <dbReference type="Pfam" id="PF04480"/>
    </source>
</evidence>
<gene>
    <name evidence="2" type="ORF">NCTC10485_04447</name>
</gene>
<dbReference type="EMBL" id="LR134355">
    <property type="protein sequence ID" value="VEG50130.1"/>
    <property type="molecule type" value="Genomic_DNA"/>
</dbReference>
<proteinExistence type="predicted"/>
<dbReference type="Gene3D" id="3.40.960.10">
    <property type="entry name" value="VSR Endonuclease"/>
    <property type="match status" value="1"/>
</dbReference>
<dbReference type="Proteomes" id="UP000282551">
    <property type="component" value="Chromosome"/>
</dbReference>
<dbReference type="SUPFAM" id="SSF52980">
    <property type="entry name" value="Restriction endonuclease-like"/>
    <property type="match status" value="1"/>
</dbReference>
<name>A0A3S4VL38_MYCCI</name>
<protein>
    <submittedName>
        <fullName evidence="2">Protein of uncharacterized function (DUF559)</fullName>
    </submittedName>
</protein>
<dbReference type="InterPro" id="IPR011335">
    <property type="entry name" value="Restrct_endonuc-II-like"/>
</dbReference>
<accession>A0A3S4VL38</accession>
<dbReference type="Pfam" id="PF04480">
    <property type="entry name" value="DUF559"/>
    <property type="match status" value="1"/>
</dbReference>
<evidence type="ECO:0000313" key="2">
    <source>
        <dbReference type="EMBL" id="VEG50130.1"/>
    </source>
</evidence>
<keyword evidence="3" id="KW-1185">Reference proteome</keyword>
<feature type="domain" description="DUF559" evidence="1">
    <location>
        <begin position="161"/>
        <end position="255"/>
    </location>
</feature>